<accession>X6P5C8</accession>
<dbReference type="SMART" id="SM00896">
    <property type="entry name" value="FDX-ACB"/>
    <property type="match status" value="1"/>
</dbReference>
<name>X6P5C8_RETFI</name>
<dbReference type="GO" id="GO:0004826">
    <property type="term" value="F:phenylalanine-tRNA ligase activity"/>
    <property type="evidence" value="ECO:0007669"/>
    <property type="project" value="UniProtKB-EC"/>
</dbReference>
<evidence type="ECO:0000256" key="12">
    <source>
        <dbReference type="ARBA" id="ARBA00049255"/>
    </source>
</evidence>
<dbReference type="Gene3D" id="3.30.70.380">
    <property type="entry name" value="Ferrodoxin-fold anticodon-binding domain"/>
    <property type="match status" value="1"/>
</dbReference>
<keyword evidence="15" id="KW-1185">Reference proteome</keyword>
<evidence type="ECO:0000313" key="14">
    <source>
        <dbReference type="EMBL" id="ETO33760.1"/>
    </source>
</evidence>
<evidence type="ECO:0000256" key="2">
    <source>
        <dbReference type="ARBA" id="ARBA00008226"/>
    </source>
</evidence>
<feature type="non-terminal residue" evidence="14">
    <location>
        <position position="1"/>
    </location>
</feature>
<evidence type="ECO:0000256" key="4">
    <source>
        <dbReference type="ARBA" id="ARBA00022598"/>
    </source>
</evidence>
<keyword evidence="6" id="KW-0067">ATP-binding</keyword>
<comment type="catalytic activity">
    <reaction evidence="12">
        <text>tRNA(Phe) + L-phenylalanine + ATP = L-phenylalanyl-tRNA(Phe) + AMP + diphosphate + H(+)</text>
        <dbReference type="Rhea" id="RHEA:19413"/>
        <dbReference type="Rhea" id="RHEA-COMP:9668"/>
        <dbReference type="Rhea" id="RHEA-COMP:9699"/>
        <dbReference type="ChEBI" id="CHEBI:15378"/>
        <dbReference type="ChEBI" id="CHEBI:30616"/>
        <dbReference type="ChEBI" id="CHEBI:33019"/>
        <dbReference type="ChEBI" id="CHEBI:58095"/>
        <dbReference type="ChEBI" id="CHEBI:78442"/>
        <dbReference type="ChEBI" id="CHEBI:78531"/>
        <dbReference type="ChEBI" id="CHEBI:456215"/>
        <dbReference type="EC" id="6.1.1.20"/>
    </reaction>
</comment>
<keyword evidence="4" id="KW-0436">Ligase</keyword>
<reference evidence="14 15" key="1">
    <citation type="journal article" date="2013" name="Curr. Biol.">
        <title>The Genome of the Foraminiferan Reticulomyxa filosa.</title>
        <authorList>
            <person name="Glockner G."/>
            <person name="Hulsmann N."/>
            <person name="Schleicher M."/>
            <person name="Noegel A.A."/>
            <person name="Eichinger L."/>
            <person name="Gallinger C."/>
            <person name="Pawlowski J."/>
            <person name="Sierra R."/>
            <person name="Euteneuer U."/>
            <person name="Pillet L."/>
            <person name="Moustafa A."/>
            <person name="Platzer M."/>
            <person name="Groth M."/>
            <person name="Szafranski K."/>
            <person name="Schliwa M."/>
        </authorList>
    </citation>
    <scope>NUCLEOTIDE SEQUENCE [LARGE SCALE GENOMIC DNA]</scope>
</reference>
<dbReference type="Pfam" id="PF01409">
    <property type="entry name" value="tRNA-synt_2d"/>
    <property type="match status" value="1"/>
</dbReference>
<dbReference type="SUPFAM" id="SSF55681">
    <property type="entry name" value="Class II aaRS and biotin synthetases"/>
    <property type="match status" value="1"/>
</dbReference>
<sequence>IFGSGVIHSKILENCKLGDSIGWAFGLGLERLAMPLFKIDDIRQFWSLDERFLSQYSDGKIREFAPYSKYPVCYKDISFWVKNESTFHEHDWMEMVRFVAQDLVEQVQLVDEFRSRKSDHLLSKCFRISYRHPDRTLTNDEVNRVQQAIIENSKNLFDLAVRG</sequence>
<dbReference type="InterPro" id="IPR002319">
    <property type="entry name" value="Phenylalanyl-tRNA_Synthase"/>
</dbReference>
<evidence type="ECO:0000256" key="3">
    <source>
        <dbReference type="ARBA" id="ARBA00012814"/>
    </source>
</evidence>
<feature type="domain" description="FDX-ACB" evidence="13">
    <location>
        <begin position="68"/>
        <end position="162"/>
    </location>
</feature>
<keyword evidence="8" id="KW-0809">Transit peptide</keyword>
<dbReference type="InterPro" id="IPR036690">
    <property type="entry name" value="Fdx_antiC-bd_sf"/>
</dbReference>
<dbReference type="Proteomes" id="UP000023152">
    <property type="component" value="Unassembled WGS sequence"/>
</dbReference>
<comment type="caution">
    <text evidence="14">The sequence shown here is derived from an EMBL/GenBank/DDBJ whole genome shotgun (WGS) entry which is preliminary data.</text>
</comment>
<dbReference type="GO" id="GO:0005524">
    <property type="term" value="F:ATP binding"/>
    <property type="evidence" value="ECO:0007669"/>
    <property type="project" value="UniProtKB-KW"/>
</dbReference>
<dbReference type="OrthoDB" id="4457at2759"/>
<dbReference type="GO" id="GO:0000049">
    <property type="term" value="F:tRNA binding"/>
    <property type="evidence" value="ECO:0007669"/>
    <property type="project" value="InterPro"/>
</dbReference>
<evidence type="ECO:0000256" key="9">
    <source>
        <dbReference type="ARBA" id="ARBA00023128"/>
    </source>
</evidence>
<proteinExistence type="inferred from homology"/>
<dbReference type="EMBL" id="ASPP01003155">
    <property type="protein sequence ID" value="ETO33760.1"/>
    <property type="molecule type" value="Genomic_DNA"/>
</dbReference>
<dbReference type="InterPro" id="IPR045864">
    <property type="entry name" value="aa-tRNA-synth_II/BPL/LPL"/>
</dbReference>
<dbReference type="Gene3D" id="3.30.930.10">
    <property type="entry name" value="Bira Bifunctional Protein, Domain 2"/>
    <property type="match status" value="1"/>
</dbReference>
<organism evidence="14 15">
    <name type="scientific">Reticulomyxa filosa</name>
    <dbReference type="NCBI Taxonomy" id="46433"/>
    <lineage>
        <taxon>Eukaryota</taxon>
        <taxon>Sar</taxon>
        <taxon>Rhizaria</taxon>
        <taxon>Retaria</taxon>
        <taxon>Foraminifera</taxon>
        <taxon>Monothalamids</taxon>
        <taxon>Reticulomyxidae</taxon>
        <taxon>Reticulomyxa</taxon>
    </lineage>
</organism>
<evidence type="ECO:0000256" key="6">
    <source>
        <dbReference type="ARBA" id="ARBA00022840"/>
    </source>
</evidence>
<keyword evidence="5" id="KW-0547">Nucleotide-binding</keyword>
<evidence type="ECO:0000256" key="1">
    <source>
        <dbReference type="ARBA" id="ARBA00004305"/>
    </source>
</evidence>
<protein>
    <recommendedName>
        <fullName evidence="3">phenylalanine--tRNA ligase</fullName>
        <ecNumber evidence="3">6.1.1.20</ecNumber>
    </recommendedName>
    <alternativeName>
        <fullName evidence="11">Phenylalanyl-tRNA synthetase</fullName>
    </alternativeName>
</protein>
<dbReference type="AlphaFoldDB" id="X6P5C8"/>
<dbReference type="PROSITE" id="PS51447">
    <property type="entry name" value="FDX_ACB"/>
    <property type="match status" value="1"/>
</dbReference>
<dbReference type="GO" id="GO:0005759">
    <property type="term" value="C:mitochondrial matrix"/>
    <property type="evidence" value="ECO:0007669"/>
    <property type="project" value="UniProtKB-SubCell"/>
</dbReference>
<comment type="similarity">
    <text evidence="2">Belongs to the class-II aminoacyl-tRNA synthetase family.</text>
</comment>
<evidence type="ECO:0000256" key="5">
    <source>
        <dbReference type="ARBA" id="ARBA00022741"/>
    </source>
</evidence>
<dbReference type="Pfam" id="PF03147">
    <property type="entry name" value="FDX-ACB"/>
    <property type="match status" value="1"/>
</dbReference>
<comment type="subcellular location">
    <subcellularLocation>
        <location evidence="1">Mitochondrion matrix</location>
    </subcellularLocation>
</comment>
<dbReference type="SUPFAM" id="SSF54991">
    <property type="entry name" value="Anticodon-binding domain of PheRS"/>
    <property type="match status" value="1"/>
</dbReference>
<dbReference type="FunFam" id="3.30.70.380:FF:000002">
    <property type="entry name" value="phenylalanine--tRNA ligase, mitochondrial"/>
    <property type="match status" value="1"/>
</dbReference>
<evidence type="ECO:0000259" key="13">
    <source>
        <dbReference type="PROSITE" id="PS51447"/>
    </source>
</evidence>
<evidence type="ECO:0000256" key="10">
    <source>
        <dbReference type="ARBA" id="ARBA00023146"/>
    </source>
</evidence>
<gene>
    <name evidence="14" type="ORF">RFI_03340</name>
</gene>
<dbReference type="GO" id="GO:0043039">
    <property type="term" value="P:tRNA aminoacylation"/>
    <property type="evidence" value="ECO:0007669"/>
    <property type="project" value="InterPro"/>
</dbReference>
<dbReference type="InterPro" id="IPR005121">
    <property type="entry name" value="Fdx_antiC-bd"/>
</dbReference>
<evidence type="ECO:0000256" key="11">
    <source>
        <dbReference type="ARBA" id="ARBA00031194"/>
    </source>
</evidence>
<dbReference type="OMA" id="NESTFHE"/>
<evidence type="ECO:0000256" key="7">
    <source>
        <dbReference type="ARBA" id="ARBA00022917"/>
    </source>
</evidence>
<keyword evidence="9" id="KW-0496">Mitochondrion</keyword>
<evidence type="ECO:0000256" key="8">
    <source>
        <dbReference type="ARBA" id="ARBA00022946"/>
    </source>
</evidence>
<dbReference type="GO" id="GO:0006412">
    <property type="term" value="P:translation"/>
    <property type="evidence" value="ECO:0007669"/>
    <property type="project" value="UniProtKB-KW"/>
</dbReference>
<dbReference type="EC" id="6.1.1.20" evidence="3"/>
<keyword evidence="7" id="KW-0648">Protein biosynthesis</keyword>
<evidence type="ECO:0000313" key="15">
    <source>
        <dbReference type="Proteomes" id="UP000023152"/>
    </source>
</evidence>
<keyword evidence="10 14" id="KW-0030">Aminoacyl-tRNA synthetase</keyword>